<dbReference type="NCBIfam" id="NF041667">
    <property type="entry name" value="GvpU"/>
    <property type="match status" value="1"/>
</dbReference>
<name>A0A4U1MI50_9BACL</name>
<organism evidence="1 2">
    <name type="scientific">Guptibacillus hwajinpoensis</name>
    <dbReference type="NCBI Taxonomy" id="208199"/>
    <lineage>
        <taxon>Bacteria</taxon>
        <taxon>Bacillati</taxon>
        <taxon>Bacillota</taxon>
        <taxon>Bacilli</taxon>
        <taxon>Bacillales</taxon>
        <taxon>Guptibacillaceae</taxon>
        <taxon>Guptibacillus</taxon>
    </lineage>
</organism>
<evidence type="ECO:0000313" key="2">
    <source>
        <dbReference type="Proteomes" id="UP000310541"/>
    </source>
</evidence>
<dbReference type="EMBL" id="SWFM01000002">
    <property type="protein sequence ID" value="TKD70683.1"/>
    <property type="molecule type" value="Genomic_DNA"/>
</dbReference>
<dbReference type="Proteomes" id="UP000310541">
    <property type="component" value="Unassembled WGS sequence"/>
</dbReference>
<comment type="caution">
    <text evidence="1">The sequence shown here is derived from an EMBL/GenBank/DDBJ whole genome shotgun (WGS) entry which is preliminary data.</text>
</comment>
<dbReference type="OrthoDB" id="2404709at2"/>
<reference evidence="1 2" key="1">
    <citation type="submission" date="2019-04" db="EMBL/GenBank/DDBJ databases">
        <title>Genome sequence of Bacillus hwajinpoensis strain Y2.</title>
        <authorList>
            <person name="Fair J.L."/>
            <person name="Maclea K.S."/>
        </authorList>
    </citation>
    <scope>NUCLEOTIDE SEQUENCE [LARGE SCALE GENOMIC DNA]</scope>
    <source>
        <strain evidence="1 2">Y2</strain>
    </source>
</reference>
<proteinExistence type="predicted"/>
<evidence type="ECO:0000313" key="1">
    <source>
        <dbReference type="EMBL" id="TKD70683.1"/>
    </source>
</evidence>
<gene>
    <name evidence="1" type="ORF">FBF83_08670</name>
</gene>
<dbReference type="RefSeq" id="WP_136946757.1">
    <property type="nucleotide sequence ID" value="NZ_SWFM01000002.1"/>
</dbReference>
<accession>A0A4U1MI50</accession>
<dbReference type="InterPro" id="IPR049644">
    <property type="entry name" value="GvpU-like"/>
</dbReference>
<sequence>MSFESNNNKDNILEFFTQASNKHDFSLDITLNINGAIVTGTTVSAKEYFDTLSDSIGDGNDVAEKLSEEFANAGQALEDNNGAETNYIHLKNTKVYLGDSKPTPSKGKILWRGKISEVDGFFLGKISDAK</sequence>
<protein>
    <submittedName>
        <fullName evidence="1">Gas vesicle protein GvpU</fullName>
    </submittedName>
</protein>
<dbReference type="AlphaFoldDB" id="A0A4U1MI50"/>